<dbReference type="SUPFAM" id="SSF53448">
    <property type="entry name" value="Nucleotide-diphospho-sugar transferases"/>
    <property type="match status" value="1"/>
</dbReference>
<dbReference type="InterPro" id="IPR001173">
    <property type="entry name" value="Glyco_trans_2-like"/>
</dbReference>
<dbReference type="EMBL" id="JXAL01000027">
    <property type="protein sequence ID" value="KIL34689.1"/>
    <property type="molecule type" value="Genomic_DNA"/>
</dbReference>
<dbReference type="InterPro" id="IPR029044">
    <property type="entry name" value="Nucleotide-diphossugar_trans"/>
</dbReference>
<evidence type="ECO:0000313" key="2">
    <source>
        <dbReference type="EMBL" id="KIL34689.1"/>
    </source>
</evidence>
<sequence>MGMADAQSLLRNIKNRRRASLSATESQRKVSYRVGFREGYRQGVQYGIQNYPKLFDGTSIVIATHNQLDMLRQCINSIAAYTNSSYEIIVVDNASTDGTADYLQKAQGLMRSRIMDSHRGLSGALNAGMMMAKGTTIVLMRSETCVTDNWLDNMLVCLNSDDGIGMVSPVTEFERNDNRPDASPWRRTDRLTGYCLLFRRKLFEEAGYFDEGYEDSNFVDDNYSIRVRLLGKSLVIANDACVHNIGGEGGGASADRSATVDDHDRFYFIDKWNNPYEWIHRVRSHKHISHGETITSVSFYPERVAVQGFGANIYWIENGQRRQIEGVVSFPITRISQIDLRRWPVGAPITAHEAERRWRGLGDPIGLDIGIARLPDGASYHVEGGTIRKITSSAAMQAWSLHLKPSLAVSDKMLEERAEGLPIIAPPLLKQPL</sequence>
<name>A0ABR5A0W1_9BACL</name>
<evidence type="ECO:0000259" key="1">
    <source>
        <dbReference type="Pfam" id="PF00535"/>
    </source>
</evidence>
<dbReference type="Gene3D" id="3.90.550.10">
    <property type="entry name" value="Spore Coat Polysaccharide Biosynthesis Protein SpsA, Chain A"/>
    <property type="match status" value="1"/>
</dbReference>
<proteinExistence type="predicted"/>
<accession>A0ABR5A0W1</accession>
<comment type="caution">
    <text evidence="2">The sequence shown here is derived from an EMBL/GenBank/DDBJ whole genome shotgun (WGS) entry which is preliminary data.</text>
</comment>
<organism evidence="2 3">
    <name type="scientific">Cohnella kolymensis</name>
    <dbReference type="NCBI Taxonomy" id="1590652"/>
    <lineage>
        <taxon>Bacteria</taxon>
        <taxon>Bacillati</taxon>
        <taxon>Bacillota</taxon>
        <taxon>Bacilli</taxon>
        <taxon>Bacillales</taxon>
        <taxon>Paenibacillaceae</taxon>
        <taxon>Cohnella</taxon>
    </lineage>
</organism>
<reference evidence="2 3" key="1">
    <citation type="submission" date="2014-12" db="EMBL/GenBank/DDBJ databases">
        <title>Draft genome sequence of Cohnella kolymensis strain B-2846.</title>
        <authorList>
            <person name="Karlyshev A.V."/>
            <person name="Kudryashova E.B."/>
        </authorList>
    </citation>
    <scope>NUCLEOTIDE SEQUENCE [LARGE SCALE GENOMIC DNA]</scope>
    <source>
        <strain evidence="2 3">VKM B-2846</strain>
    </source>
</reference>
<keyword evidence="3" id="KW-1185">Reference proteome</keyword>
<gene>
    <name evidence="2" type="ORF">SD71_18180</name>
</gene>
<dbReference type="PANTHER" id="PTHR43179">
    <property type="entry name" value="RHAMNOSYLTRANSFERASE WBBL"/>
    <property type="match status" value="1"/>
</dbReference>
<protein>
    <recommendedName>
        <fullName evidence="1">Glycosyltransferase 2-like domain-containing protein</fullName>
    </recommendedName>
</protein>
<dbReference type="PANTHER" id="PTHR43179:SF7">
    <property type="entry name" value="RHAMNOSYLTRANSFERASE WBBL"/>
    <property type="match status" value="1"/>
</dbReference>
<dbReference type="Pfam" id="PF00535">
    <property type="entry name" value="Glycos_transf_2"/>
    <property type="match status" value="1"/>
</dbReference>
<dbReference type="Proteomes" id="UP000054526">
    <property type="component" value="Unassembled WGS sequence"/>
</dbReference>
<evidence type="ECO:0000313" key="3">
    <source>
        <dbReference type="Proteomes" id="UP000054526"/>
    </source>
</evidence>
<feature type="domain" description="Glycosyltransferase 2-like" evidence="1">
    <location>
        <begin position="59"/>
        <end position="209"/>
    </location>
</feature>